<keyword evidence="4" id="KW-1185">Reference proteome</keyword>
<dbReference type="InterPro" id="IPR043128">
    <property type="entry name" value="Rev_trsase/Diguanyl_cyclase"/>
</dbReference>
<comment type="caution">
    <text evidence="3">The sequence shown here is derived from an EMBL/GenBank/DDBJ whole genome shotgun (WGS) entry which is preliminary data.</text>
</comment>
<feature type="compositionally biased region" description="Basic and acidic residues" evidence="1">
    <location>
        <begin position="448"/>
        <end position="459"/>
    </location>
</feature>
<dbReference type="SUPFAM" id="SSF55073">
    <property type="entry name" value="Nucleotide cyclase"/>
    <property type="match status" value="1"/>
</dbReference>
<organism evidence="3 4">
    <name type="scientific">Catenulispora yoronensis</name>
    <dbReference type="NCBI Taxonomy" id="450799"/>
    <lineage>
        <taxon>Bacteria</taxon>
        <taxon>Bacillati</taxon>
        <taxon>Actinomycetota</taxon>
        <taxon>Actinomycetes</taxon>
        <taxon>Catenulisporales</taxon>
        <taxon>Catenulisporaceae</taxon>
        <taxon>Catenulispora</taxon>
    </lineage>
</organism>
<accession>A0ABP5EZE4</accession>
<protein>
    <recommendedName>
        <fullName evidence="2">GGDEF domain-containing protein</fullName>
    </recommendedName>
</protein>
<dbReference type="InterPro" id="IPR011990">
    <property type="entry name" value="TPR-like_helical_dom_sf"/>
</dbReference>
<gene>
    <name evidence="3" type="ORF">GCM10009839_02700</name>
</gene>
<sequence length="467" mass="49971">MAIPDATRTAGLPGRVQMLRRLMAQGRAREVITLGGLILARPGDPRDKAVASIERLAALFNLGQAGSATSHETEEQAAELAREVGSPTALGHFHAIAAAIGNARGMFDQALAHLLDSQRYLDLEQNTAPATEQAWYDLATAQGIMGLSENALASVQRLSQMAEVQRAWLPPRLEAALAMDHVGDTQGAIAALDEILRLGRAHGGAAPGGLQHRDAVCYAYAAARRSVLGPDADITPWRLRHTADDAFTAAFDLLIQACQAIAAHRPRQALALLDRIGPDCPLPASELLRVRSLALTEAGDARGAVELERRSFRMQSQRMFQLQRLLLTRPAADGEGWDLSAYVREALTDPLTGLPNRRHLERRLAELTAQGQTAALAVLDLDGFKQVNTVHGHVAGDRVLERIARIVAATLRTGDFVARYGGDEFVILLPGTAEPEAHVIGGLARSRAADADRGEHRVDGAGGASQS</sequence>
<dbReference type="SMART" id="SM00267">
    <property type="entry name" value="GGDEF"/>
    <property type="match status" value="1"/>
</dbReference>
<dbReference type="SUPFAM" id="SSF48452">
    <property type="entry name" value="TPR-like"/>
    <property type="match status" value="1"/>
</dbReference>
<dbReference type="Proteomes" id="UP001500751">
    <property type="component" value="Unassembled WGS sequence"/>
</dbReference>
<dbReference type="CDD" id="cd01949">
    <property type="entry name" value="GGDEF"/>
    <property type="match status" value="1"/>
</dbReference>
<dbReference type="InterPro" id="IPR050469">
    <property type="entry name" value="Diguanylate_Cyclase"/>
</dbReference>
<dbReference type="PANTHER" id="PTHR45138">
    <property type="entry name" value="REGULATORY COMPONENTS OF SENSORY TRANSDUCTION SYSTEM"/>
    <property type="match status" value="1"/>
</dbReference>
<feature type="domain" description="GGDEF" evidence="2">
    <location>
        <begin position="372"/>
        <end position="467"/>
    </location>
</feature>
<evidence type="ECO:0000313" key="3">
    <source>
        <dbReference type="EMBL" id="GAA2011901.1"/>
    </source>
</evidence>
<evidence type="ECO:0000256" key="1">
    <source>
        <dbReference type="SAM" id="MobiDB-lite"/>
    </source>
</evidence>
<dbReference type="EMBL" id="BAAAQN010000001">
    <property type="protein sequence ID" value="GAA2011901.1"/>
    <property type="molecule type" value="Genomic_DNA"/>
</dbReference>
<dbReference type="Pfam" id="PF00990">
    <property type="entry name" value="GGDEF"/>
    <property type="match status" value="1"/>
</dbReference>
<dbReference type="RefSeq" id="WP_344663589.1">
    <property type="nucleotide sequence ID" value="NZ_BAAAQN010000001.1"/>
</dbReference>
<dbReference type="PANTHER" id="PTHR45138:SF24">
    <property type="entry name" value="DIGUANYLATE CYCLASE DGCC-RELATED"/>
    <property type="match status" value="1"/>
</dbReference>
<dbReference type="InterPro" id="IPR000160">
    <property type="entry name" value="GGDEF_dom"/>
</dbReference>
<dbReference type="InterPro" id="IPR029787">
    <property type="entry name" value="Nucleotide_cyclase"/>
</dbReference>
<dbReference type="PROSITE" id="PS50887">
    <property type="entry name" value="GGDEF"/>
    <property type="match status" value="1"/>
</dbReference>
<proteinExistence type="predicted"/>
<evidence type="ECO:0000313" key="4">
    <source>
        <dbReference type="Proteomes" id="UP001500751"/>
    </source>
</evidence>
<dbReference type="Gene3D" id="3.30.70.270">
    <property type="match status" value="1"/>
</dbReference>
<name>A0ABP5EZE4_9ACTN</name>
<reference evidence="4" key="1">
    <citation type="journal article" date="2019" name="Int. J. Syst. Evol. Microbiol.">
        <title>The Global Catalogue of Microorganisms (GCM) 10K type strain sequencing project: providing services to taxonomists for standard genome sequencing and annotation.</title>
        <authorList>
            <consortium name="The Broad Institute Genomics Platform"/>
            <consortium name="The Broad Institute Genome Sequencing Center for Infectious Disease"/>
            <person name="Wu L."/>
            <person name="Ma J."/>
        </authorList>
    </citation>
    <scope>NUCLEOTIDE SEQUENCE [LARGE SCALE GENOMIC DNA]</scope>
    <source>
        <strain evidence="4">JCM 16014</strain>
    </source>
</reference>
<evidence type="ECO:0000259" key="2">
    <source>
        <dbReference type="PROSITE" id="PS50887"/>
    </source>
</evidence>
<feature type="region of interest" description="Disordered" evidence="1">
    <location>
        <begin position="448"/>
        <end position="467"/>
    </location>
</feature>
<dbReference type="NCBIfam" id="TIGR00254">
    <property type="entry name" value="GGDEF"/>
    <property type="match status" value="1"/>
</dbReference>